<evidence type="ECO:0000256" key="8">
    <source>
        <dbReference type="ARBA" id="ARBA00022691"/>
    </source>
</evidence>
<proteinExistence type="inferred from homology"/>
<evidence type="ECO:0000256" key="3">
    <source>
        <dbReference type="ARBA" id="ARBA00011890"/>
    </source>
</evidence>
<evidence type="ECO:0000256" key="1">
    <source>
        <dbReference type="ARBA" id="ARBA00004496"/>
    </source>
</evidence>
<dbReference type="EC" id="2.1.1.77" evidence="3"/>
<evidence type="ECO:0000256" key="2">
    <source>
        <dbReference type="ARBA" id="ARBA00005369"/>
    </source>
</evidence>
<dbReference type="GO" id="GO:0032259">
    <property type="term" value="P:methylation"/>
    <property type="evidence" value="ECO:0007669"/>
    <property type="project" value="UniProtKB-KW"/>
</dbReference>
<reference evidence="12" key="2">
    <citation type="submission" date="2020-09" db="EMBL/GenBank/DDBJ databases">
        <authorList>
            <person name="Sun Q."/>
            <person name="Ohkuma M."/>
        </authorList>
    </citation>
    <scope>NUCLEOTIDE SEQUENCE</scope>
    <source>
        <strain evidence="12">JCM 4988</strain>
    </source>
</reference>
<keyword evidence="8" id="KW-0949">S-adenosyl-L-methionine</keyword>
<dbReference type="PANTHER" id="PTHR11579:SF0">
    <property type="entry name" value="PROTEIN-L-ISOASPARTATE(D-ASPARTATE) O-METHYLTRANSFERASE"/>
    <property type="match status" value="1"/>
</dbReference>
<dbReference type="InterPro" id="IPR029063">
    <property type="entry name" value="SAM-dependent_MTases_sf"/>
</dbReference>
<organism evidence="12 13">
    <name type="scientific">Streptomyces inusitatus</name>
    <dbReference type="NCBI Taxonomy" id="68221"/>
    <lineage>
        <taxon>Bacteria</taxon>
        <taxon>Bacillati</taxon>
        <taxon>Actinomycetota</taxon>
        <taxon>Actinomycetes</taxon>
        <taxon>Kitasatosporales</taxon>
        <taxon>Streptomycetaceae</taxon>
        <taxon>Streptomyces</taxon>
    </lineage>
</organism>
<evidence type="ECO:0000313" key="13">
    <source>
        <dbReference type="Proteomes" id="UP000630936"/>
    </source>
</evidence>
<evidence type="ECO:0000256" key="4">
    <source>
        <dbReference type="ARBA" id="ARBA00013346"/>
    </source>
</evidence>
<evidence type="ECO:0000256" key="11">
    <source>
        <dbReference type="ARBA" id="ARBA00031350"/>
    </source>
</evidence>
<comment type="caution">
    <text evidence="12">The sequence shown here is derived from an EMBL/GenBank/DDBJ whole genome shotgun (WGS) entry which is preliminary data.</text>
</comment>
<keyword evidence="7" id="KW-0808">Transferase</keyword>
<comment type="subcellular location">
    <subcellularLocation>
        <location evidence="1">Cytoplasm</location>
    </subcellularLocation>
</comment>
<keyword evidence="13" id="KW-1185">Reference proteome</keyword>
<dbReference type="NCBIfam" id="TIGR04188">
    <property type="entry name" value="methyltr_grsp"/>
    <property type="match status" value="1"/>
</dbReference>
<evidence type="ECO:0000313" key="12">
    <source>
        <dbReference type="EMBL" id="GGZ15474.1"/>
    </source>
</evidence>
<dbReference type="Pfam" id="PF01135">
    <property type="entry name" value="PCMT"/>
    <property type="match status" value="1"/>
</dbReference>
<sequence>MSTSVRLRTELANALAEEGTLTDPDWLRAVEAVPRELFTGSYFEQVPGSVPTRYRPARQGDDGWLQGIYTDRTLITQLDGRIRPDDVTDATVEGSPSSSSTLPSLVLRMWQQLEAEPEHRVLEIGTGTGYSTALGVHRLGDGNLTSVEYDPVVGEAAASALMSAGYAPRLIVGDGLRGDPEGGAYDRLIATCSVRYIPLPWLHQVKPGGKILVTLSGWSYASGLALLTVTGPGTAIGRFLPGHTSFMIARPHDRPPRPTLPLLPGEERPSRIDPAIIGTWSGSWVAQLAAPSAERMGAGSQQILWDVSTGSQARTTSGPGGGWTVVQRGPVRLWDRVEAAVERWRAAGEPQQEGFGITVSGAGAGAGQRVWIGAEDGPGWELPV</sequence>
<dbReference type="AlphaFoldDB" id="A0A918PN47"/>
<dbReference type="EMBL" id="BMWG01000001">
    <property type="protein sequence ID" value="GGZ15474.1"/>
    <property type="molecule type" value="Genomic_DNA"/>
</dbReference>
<dbReference type="SUPFAM" id="SSF53335">
    <property type="entry name" value="S-adenosyl-L-methionine-dependent methyltransferases"/>
    <property type="match status" value="1"/>
</dbReference>
<dbReference type="InterPro" id="IPR026448">
    <property type="entry name" value="Methyltr_grasp"/>
</dbReference>
<dbReference type="GO" id="GO:0004719">
    <property type="term" value="F:protein-L-isoaspartate (D-aspartate) O-methyltransferase activity"/>
    <property type="evidence" value="ECO:0007669"/>
    <property type="project" value="UniProtKB-EC"/>
</dbReference>
<dbReference type="InterPro" id="IPR000682">
    <property type="entry name" value="PCMT"/>
</dbReference>
<reference evidence="12" key="1">
    <citation type="journal article" date="2014" name="Int. J. Syst. Evol. Microbiol.">
        <title>Complete genome sequence of Corynebacterium casei LMG S-19264T (=DSM 44701T), isolated from a smear-ripened cheese.</title>
        <authorList>
            <consortium name="US DOE Joint Genome Institute (JGI-PGF)"/>
            <person name="Walter F."/>
            <person name="Albersmeier A."/>
            <person name="Kalinowski J."/>
            <person name="Ruckert C."/>
        </authorList>
    </citation>
    <scope>NUCLEOTIDE SEQUENCE</scope>
    <source>
        <strain evidence="12">JCM 4988</strain>
    </source>
</reference>
<dbReference type="RefSeq" id="WP_190121120.1">
    <property type="nucleotide sequence ID" value="NZ_BMWG01000001.1"/>
</dbReference>
<evidence type="ECO:0000256" key="5">
    <source>
        <dbReference type="ARBA" id="ARBA00022490"/>
    </source>
</evidence>
<dbReference type="PANTHER" id="PTHR11579">
    <property type="entry name" value="PROTEIN-L-ISOASPARTATE O-METHYLTRANSFERASE"/>
    <property type="match status" value="1"/>
</dbReference>
<name>A0A918PN47_9ACTN</name>
<evidence type="ECO:0000256" key="9">
    <source>
        <dbReference type="ARBA" id="ARBA00030757"/>
    </source>
</evidence>
<comment type="similarity">
    <text evidence="2">Belongs to the methyltransferase superfamily. L-isoaspartyl/D-aspartyl protein methyltransferase family.</text>
</comment>
<keyword evidence="6 12" id="KW-0489">Methyltransferase</keyword>
<evidence type="ECO:0000256" key="6">
    <source>
        <dbReference type="ARBA" id="ARBA00022603"/>
    </source>
</evidence>
<keyword evidence="5" id="KW-0963">Cytoplasm</keyword>
<evidence type="ECO:0000256" key="7">
    <source>
        <dbReference type="ARBA" id="ARBA00022679"/>
    </source>
</evidence>
<accession>A0A918PN47</accession>
<dbReference type="GO" id="GO:0005737">
    <property type="term" value="C:cytoplasm"/>
    <property type="evidence" value="ECO:0007669"/>
    <property type="project" value="UniProtKB-SubCell"/>
</dbReference>
<dbReference type="Proteomes" id="UP000630936">
    <property type="component" value="Unassembled WGS sequence"/>
</dbReference>
<evidence type="ECO:0000256" key="10">
    <source>
        <dbReference type="ARBA" id="ARBA00031323"/>
    </source>
</evidence>
<gene>
    <name evidence="12" type="ORF">GCM10010387_04780</name>
</gene>
<dbReference type="Gene3D" id="3.40.50.150">
    <property type="entry name" value="Vaccinia Virus protein VP39"/>
    <property type="match status" value="1"/>
</dbReference>
<dbReference type="CDD" id="cd02440">
    <property type="entry name" value="AdoMet_MTases"/>
    <property type="match status" value="1"/>
</dbReference>
<protein>
    <recommendedName>
        <fullName evidence="4">Protein-L-isoaspartate O-methyltransferase</fullName>
        <ecNumber evidence="3">2.1.1.77</ecNumber>
    </recommendedName>
    <alternativeName>
        <fullName evidence="11">L-isoaspartyl protein carboxyl methyltransferase</fullName>
    </alternativeName>
    <alternativeName>
        <fullName evidence="9">Protein L-isoaspartyl methyltransferase</fullName>
    </alternativeName>
    <alternativeName>
        <fullName evidence="10">Protein-beta-aspartate methyltransferase</fullName>
    </alternativeName>
</protein>